<evidence type="ECO:0000256" key="1">
    <source>
        <dbReference type="SAM" id="SignalP"/>
    </source>
</evidence>
<keyword evidence="3" id="KW-1185">Reference proteome</keyword>
<evidence type="ECO:0000313" key="3">
    <source>
        <dbReference type="Proteomes" id="UP001597163"/>
    </source>
</evidence>
<proteinExistence type="predicted"/>
<keyword evidence="1" id="KW-0732">Signal</keyword>
<gene>
    <name evidence="2" type="ORF">ACFQ2E_09350</name>
</gene>
<feature type="chain" id="PRO_5047541250" evidence="1">
    <location>
        <begin position="22"/>
        <end position="334"/>
    </location>
</feature>
<dbReference type="PROSITE" id="PS51257">
    <property type="entry name" value="PROKAR_LIPOPROTEIN"/>
    <property type="match status" value="1"/>
</dbReference>
<evidence type="ECO:0000313" key="2">
    <source>
        <dbReference type="EMBL" id="MFD1162621.1"/>
    </source>
</evidence>
<name>A0ABW3RC83_9FLAO</name>
<dbReference type="Pfam" id="PF11376">
    <property type="entry name" value="DUF3179"/>
    <property type="match status" value="1"/>
</dbReference>
<comment type="caution">
    <text evidence="2">The sequence shown here is derived from an EMBL/GenBank/DDBJ whole genome shotgun (WGS) entry which is preliminary data.</text>
</comment>
<sequence length="334" mass="37723">MKRLIIITLILLVSCSTENTAVKDNSDEVSDNLWCVPKTDIAGGGSYAVKENPDYKTVLEIDATGFLNDNSRLALLKINGQVYAYPYDYTNNFEVINDTFGDVPLAITYCPITESALSFDRRLTNGEIITMKASGFLYKDNLITTDVDLKYYWSQMAIRGLRDASKEIRLNTYNIIESYWLGVKTHFPNALVFNHPDVTDCNCDETPVPIDFSNLLGVIHEHVFDDIVHLFNYNNFKNGIELDYTSVNSKDVIIVGSKENVYFNAFYLPGNLTFTALDVNEFPNVLTDNEGNIWDAFGYAVSGSRQGTKLDSPKSYVAAEWAFRDIFETIVFHD</sequence>
<reference evidence="3" key="1">
    <citation type="journal article" date="2019" name="Int. J. Syst. Evol. Microbiol.">
        <title>The Global Catalogue of Microorganisms (GCM) 10K type strain sequencing project: providing services to taxonomists for standard genome sequencing and annotation.</title>
        <authorList>
            <consortium name="The Broad Institute Genomics Platform"/>
            <consortium name="The Broad Institute Genome Sequencing Center for Infectious Disease"/>
            <person name="Wu L."/>
            <person name="Ma J."/>
        </authorList>
    </citation>
    <scope>NUCLEOTIDE SEQUENCE [LARGE SCALE GENOMIC DNA]</scope>
    <source>
        <strain evidence="3">CCUG 63246</strain>
    </source>
</reference>
<dbReference type="InterPro" id="IPR021516">
    <property type="entry name" value="DUF3179"/>
</dbReference>
<dbReference type="RefSeq" id="WP_311939156.1">
    <property type="nucleotide sequence ID" value="NZ_JAVSCK010000003.1"/>
</dbReference>
<dbReference type="Proteomes" id="UP001597163">
    <property type="component" value="Unassembled WGS sequence"/>
</dbReference>
<feature type="signal peptide" evidence="1">
    <location>
        <begin position="1"/>
        <end position="21"/>
    </location>
</feature>
<protein>
    <submittedName>
        <fullName evidence="2">DUF3179 domain-containing (Seleno)protein</fullName>
    </submittedName>
</protein>
<organism evidence="2 3">
    <name type="scientific">Hwangdonia seohaensis</name>
    <dbReference type="NCBI Taxonomy" id="1240727"/>
    <lineage>
        <taxon>Bacteria</taxon>
        <taxon>Pseudomonadati</taxon>
        <taxon>Bacteroidota</taxon>
        <taxon>Flavobacteriia</taxon>
        <taxon>Flavobacteriales</taxon>
        <taxon>Flavobacteriaceae</taxon>
        <taxon>Hwangdonia</taxon>
    </lineage>
</organism>
<dbReference type="EMBL" id="JBHTLJ010000003">
    <property type="protein sequence ID" value="MFD1162621.1"/>
    <property type="molecule type" value="Genomic_DNA"/>
</dbReference>
<accession>A0ABW3RC83</accession>